<feature type="domain" description="Carrier" evidence="8">
    <location>
        <begin position="3749"/>
        <end position="3824"/>
    </location>
</feature>
<sequence>MNIEQLVADLNKQGVKLWVDGEQLRVNAPKGILTAETRDLLAKNKAELILLLHNKNKISTHTDSPLIKCDRTQNLPLSFAQERLWLLNQLEPDNPFYNEQLALKLHGQLNITALEQSLNQIITRHEALRTNFRTINDQPVQVIADNLTLNILVLDLTDLPEGERAIATQQLAIEETTKPFDLANSPLIRVSVLKLTDIENILLITIHHIIIDGWSMDLLMRELATIYSAICHNSSPELPVLPIQYADFAVWQRKWLQTEVLQKQLNYWQQLLKNAPTLLELPTDRPRPAIQTFQGALKYVHLPQDLSQALVNFSRQQGATLYMTLFTAFVTLLYRYTGSDDIVVGTPIANRDRIEIERLIGYFANTLVLRTDLSGNPSFKQLLHRVRQLTLEAYAHPDLPFEELVKVLQPQRDLSYTPLFQVMFVLQNGVTSQAELTGLTVSPLATGRTTAKFDLTLLMQNTSQGLVAVWQYNTDLFDATTIERMAGHLQTLLEGIVTNPQQQISQLPLLTEPEQQKLLVEWNHTKTDYPQDKCIHQLFEEQVQHTPDAVAVEFGNQKLTYHELNCRANQLAHYLRSLGVKPDVLVGLCVERSLEMVVGLLGILKAGGAYLPIDPEYPTERLSFMLKDAQVSVLLTQQALINRLPQCEKAGGQHLGFARRPGAGGRGKERALSYSASYQAKLVCLDTDAGLISQFSKNNLISGVQANNLGYVIYTSGSTGKPKGVAMNQLPLCNLILWQLQNTTISHGAKTLQFAPISFDVSFQEIFSTWCSGGTLLLITEELRRDAVALLGFLKQKAVERLFLAFVALQQLAEVAVDSEIFASHLREVITAGEQLQITPAISQWFSKLGDCTLHNHYGPSESHVVTTFTLTNPVETWPLLPPIGKPIANTEIYILDKYLQPVPVGVPGELYIGGVCLARGYLNCPELTQEKFIPHPFEEAEGSTSASLGDRRQEAEGNRLYKTGDLARYLPDGNIEYLGRIDNQVKIRGFRIELGEIEAALSQHSDIQACCVIPREDTPGDTCTEQSRSKRLVAYAIANQDSTLTISELRLYLKAKLPEYMIPSAFVFLDSLPLTPSGKVDRRALPAPDSYSTSTDNYIAPRNPIEELLVQIWSQVLKVAQVSITDNFFELGGHSLLGTQLVSRIRSIFKVELPLRDLFATATLAELAHQIGQLQQQNKELSEPPILPKVKNSDLPLSFAQQRLWFLDQLEPNSALYNIPIALRLLGNLNQAALEQSFIEIIHRHEALRTNFITVDGQPTQIIREHFDKLSASQGTLSIVDFKDLSATQQEVATQQLAQQQAIKPFDLASEALIRAKLVVLNDTEHILLVCMHHAVSDGWSMGVFIQELAALYNAYSQNQPSPLAPLPIQYADFAIWQRNWLQGNVLQSQLSYWEQQLANAPALLALPTDRPRPAEQTFTGSYQQFALSVELTNNLVKLSQEQGCTLFMTLLAAYDTLLYRYTGQSDILVGTPIANRDRFELEGLIGFFVNTLVMQSNLAGNPSFSELLTRVRETAMEAYTHQNLPFEMLVDALQPERDLSYTPLFQVMFALQNAPMSEIELAGLTVTPLAAESSTAKFDLSLSMQNTPNGMIGVWEYSTDLFDASTIKRMAGHFVTLLEGIVANPEQKIAKLPLLTQPEQHQLLVEWNNTQADYPLDKCIHQLFEEQVERTPDAVAVVFDNQQLTYYELNTHANQLAHYLRSLGVKPDTLVGICVERSLEMVIGLLGILKAGAAYLPLDPDYPQERLSFMLQDAQVSVLLTQQHLSKNLPQHQAKFVCLDTNWHLIAEYSQENCITNVQASNLAYVIYTSGSTGQPKGVMLTHRNLCNHMFWMQATFPLNETDKVLQKTPFSFDASVWEFYAPLLVGGQLLLAQPGGHADGAYLLNVIAQQKVTTVQFVPSLLRILLEQGGIETCDSLKQVFCGGEVLPVALQEDLLSKLNVNLYNLYGPTEACIDSTFWTCQRGSDRQVVPIGRAIANAQVYILDEYLQPVPVGVPGELHIGGAGLARGYLNRPELTKAKFIPNPFEKAEGSGSTALTNQRQEAEGSRLYKTGDLARYLTDGTIEYLGRIDNQVKIRGFRIELGEIEELLNQHEDVQAACVIAREDNPGETCTERLVPSGAEVSRSKRLVAYVVGNPQHPPTINQLRSLLSSQLPQYMIPHAFVLLESLPLTPNGKVDRRALPAPDTREGLEASFVAPRNQIEETLAQIWSEVLRVEPVGIHDNFFELGGDSILSIQILAKAKQAGLQLSLKQLFANQAIAQLAAVAGTIKAVEAEQDLVTGTLPLTPIQHWFFEQNFSNPHHFNQTFLLSVPSDTKPDLLKQALQQLLGHHDALRLRFIQSDSTWQQTYSQPDRNIAFSELDLSTLSESEQKVAIEAQSNSLQASLHLSENLVQVGFFYLGINQRARLIIVIHHLIIDGVSWRILLEDLQTAYQQLAECQKIALPAKTSSFKDWSEKLTEYAQSKTLKSEVNYWLNDSRAAVPSIPVDFTSEANTVASADTVLVCLTEEETRALLQDVPKAYNTQINDVLLTALALVLSKWTNFSSVLFNLEGHGREDIVDGVDLSRTVGWFTTIFPVLLELGATENLADALKSVKEQLRAIPNKGIGYGLLRYLSQNTEIAAQLEALPPAQISFNYLGQFDQLLNTDAWIQPASESAGYNQSLQSDRPHLLDINSIIIEESLQINWTYSKNLHQHQTIENLAQEFFNTLQKLIAHCLASENGGYTPSDFPLIKLNQQELDQLLGSLQAQNNWRNIEDIYPLSPMQQGMLFESLYAPDSGVYFEQLNCSLSGKIDAIAFEKAWQQIVAKHSIFRTAFVWKNEQKPLQVVYYQLKVTVKIHDWQDLSPQQQQQEVELFLQSQQQKGLSLSQAPLMRLNLIKLGAEKYQFIWSSHHILLDGWSLPLVFQDLLKFYQAISQGESLSEQSTRNYRDYIAWLQQQDLTLAEEFWREKLKGFTAPTPLTVDKPLSNRKQQKSSYSEQQIQLPAQVTAALQTFARQHQLTLNNLVQATWAMLLCRYSRETDVVFGATVSGRPPALTGVESMVGLFINTLPVRVQVSPETQVLDLLKDLQTQQIESEQFSYSSLVEIQGWSEVPRGKSLFESIVVFENYPVDAASATQLANHGFSIDNIHAVEQTNYPLTVVAIPREQFLVKISYDTGRFDDATITQMLGHFQILLAGIVSNPEERIWQLPLLTQPEQQQLLTQWNDTQANYPSDKCIHQLFEEQVQRTPDAVAVVYEQQKLTYHQLNTRANQLAHHLKTLGVSADTLVGLCVERSLEMIVGLLGILKAGGAYVPLDPDYPADRLAYMLNDSQIPVLLTQEKLLNTLPEHNAKVVCLDKDWQNISHQSSKNIINNCTIENLAYIIYTSGSTGNPKGTLVNHYNVVRLFAATDAWYHFNQDDVWTMFHSYAFDFSVWEIWGALLYGGRLVIVPYLITRSPESFYELLCQEKVTILNQTPSAFRQLIQAENSGITTGELNLRLVIFGGEALEIQSLQPWFERHGDIKPQLVNMYGITETTVHVTYRPLSKADLHSTASVIGRPIPDLQVYVLDEYLQPVPLGVPGEMYVGGAGVTTGYLNRFDLTAQKFILNPFNHNSKLYRTGDLARYLPNSELEYLGRIDHQVKIRGFRIELGEIEALLASHPDIWETVVLVREDEPGDTCTERSRSVSQRSRSKRLVAYVVTKEQSPTATELRQYLKAKLPEYMVPSAFVMLESLPLTSNGKIDRKTLPAPFQNSNSDRFVAPRNQLELQLTQIWSQILKVEEVGVKDSFFDLGGHSLLAPYLSARIKQQFSKDISIATLFQNPTIEQQATILQQDSDSANCSCLVAIQPDGSKPPLFCLPGAGGTPFYLSNLARCLGQDQPFYSFQANNLSGELEAITQVEDIAVNYIQELLAIQPQGPYFLAGHSFGGKVAFEMAQQLISKGHEVALVAIIDSKAPFEQENLIGHDWDNAKWLVEFARATELVFAKNLDIADDILRSLVWEEQLKYVLQRLKMVDILPPDAEITQLNNMVQILKANSLVNYVPQRFYATHITLLRANEGAVEKPDSELHSQILQDSTWGWSKFSTKPVNLHFIPGNHITMMNPPHVQALAECLKVCIKQAQTNI</sequence>
<dbReference type="FunFam" id="3.30.300.30:FF:000010">
    <property type="entry name" value="Enterobactin synthetase component F"/>
    <property type="match status" value="3"/>
</dbReference>
<dbReference type="Pfam" id="PF00975">
    <property type="entry name" value="Thioesterase"/>
    <property type="match status" value="1"/>
</dbReference>
<dbReference type="CDD" id="cd17651">
    <property type="entry name" value="A_NRPS_VisG_like"/>
    <property type="match status" value="1"/>
</dbReference>
<evidence type="ECO:0000256" key="4">
    <source>
        <dbReference type="ARBA" id="ARBA00022553"/>
    </source>
</evidence>
<dbReference type="FunFam" id="3.40.50.12780:FF:000012">
    <property type="entry name" value="Non-ribosomal peptide synthetase"/>
    <property type="match status" value="2"/>
</dbReference>
<dbReference type="GO" id="GO:0009366">
    <property type="term" value="C:enterobactin synthetase complex"/>
    <property type="evidence" value="ECO:0007669"/>
    <property type="project" value="TreeGrafter"/>
</dbReference>
<dbReference type="SMART" id="SM00823">
    <property type="entry name" value="PKS_PP"/>
    <property type="match status" value="3"/>
</dbReference>
<dbReference type="NCBIfam" id="NF003417">
    <property type="entry name" value="PRK04813.1"/>
    <property type="match status" value="4"/>
</dbReference>
<dbReference type="EMBL" id="CP124543">
    <property type="protein sequence ID" value="WGV25108.1"/>
    <property type="molecule type" value="Genomic_DNA"/>
</dbReference>
<dbReference type="FunFam" id="3.30.559.30:FF:000001">
    <property type="entry name" value="Non-ribosomal peptide synthetase"/>
    <property type="match status" value="1"/>
</dbReference>
<dbReference type="InterPro" id="IPR006162">
    <property type="entry name" value="Ppantetheine_attach_site"/>
</dbReference>
<dbReference type="SUPFAM" id="SSF52777">
    <property type="entry name" value="CoA-dependent acyltransferases"/>
    <property type="match status" value="8"/>
</dbReference>
<dbReference type="InterPro" id="IPR010071">
    <property type="entry name" value="AA_adenyl_dom"/>
</dbReference>
<dbReference type="PROSITE" id="PS00012">
    <property type="entry name" value="PHOSPHOPANTETHEINE"/>
    <property type="match status" value="2"/>
</dbReference>
<dbReference type="Gene3D" id="1.10.1200.10">
    <property type="entry name" value="ACP-like"/>
    <property type="match status" value="3"/>
</dbReference>
<dbReference type="InterPro" id="IPR045851">
    <property type="entry name" value="AMP-bd_C_sf"/>
</dbReference>
<dbReference type="GO" id="GO:0043041">
    <property type="term" value="P:amino acid activation for nonribosomal peptide biosynthetic process"/>
    <property type="evidence" value="ECO:0007669"/>
    <property type="project" value="TreeGrafter"/>
</dbReference>
<evidence type="ECO:0000313" key="9">
    <source>
        <dbReference type="EMBL" id="WGV25108.1"/>
    </source>
</evidence>
<dbReference type="GO" id="GO:0009239">
    <property type="term" value="P:enterobactin biosynthetic process"/>
    <property type="evidence" value="ECO:0007669"/>
    <property type="project" value="TreeGrafter"/>
</dbReference>
<keyword evidence="6" id="KW-0677">Repeat</keyword>
<dbReference type="CDD" id="cd05930">
    <property type="entry name" value="A_NRPS"/>
    <property type="match status" value="1"/>
</dbReference>
<feature type="domain" description="Carrier" evidence="8">
    <location>
        <begin position="2200"/>
        <end position="2274"/>
    </location>
</feature>
<dbReference type="NCBIfam" id="TIGR01720">
    <property type="entry name" value="NRPS-para261"/>
    <property type="match status" value="1"/>
</dbReference>
<dbReference type="NCBIfam" id="TIGR01733">
    <property type="entry name" value="AA-adenyl-dom"/>
    <property type="match status" value="3"/>
</dbReference>
<dbReference type="Gene3D" id="3.30.559.30">
    <property type="entry name" value="Nonribosomal peptide synthetase, condensation domain"/>
    <property type="match status" value="4"/>
</dbReference>
<dbReference type="KEGG" id="hbq:QI031_25675"/>
<dbReference type="PANTHER" id="PTHR45527">
    <property type="entry name" value="NONRIBOSOMAL PEPTIDE SYNTHETASE"/>
    <property type="match status" value="1"/>
</dbReference>
<dbReference type="InterPro" id="IPR029058">
    <property type="entry name" value="AB_hydrolase_fold"/>
</dbReference>
<comment type="similarity">
    <text evidence="2">Belongs to the ATP-dependent AMP-binding enzyme family.</text>
</comment>
<dbReference type="Pfam" id="PF00550">
    <property type="entry name" value="PP-binding"/>
    <property type="match status" value="3"/>
</dbReference>
<dbReference type="FunFam" id="2.30.38.10:FF:000001">
    <property type="entry name" value="Non-ribosomal peptide synthetase PvdI"/>
    <property type="match status" value="2"/>
</dbReference>
<dbReference type="Pfam" id="PF18563">
    <property type="entry name" value="TubC_N"/>
    <property type="match status" value="1"/>
</dbReference>
<evidence type="ECO:0000256" key="6">
    <source>
        <dbReference type="ARBA" id="ARBA00022737"/>
    </source>
</evidence>
<dbReference type="Gene3D" id="1.10.10.1830">
    <property type="entry name" value="Non-ribosomal peptide synthase, adenylation domain"/>
    <property type="match status" value="1"/>
</dbReference>
<dbReference type="InterPro" id="IPR020806">
    <property type="entry name" value="PKS_PP-bd"/>
</dbReference>
<keyword evidence="3" id="KW-0596">Phosphopantetheine</keyword>
<dbReference type="FunFam" id="1.10.1200.10:FF:000005">
    <property type="entry name" value="Nonribosomal peptide synthetase 1"/>
    <property type="match status" value="3"/>
</dbReference>
<gene>
    <name evidence="9" type="ORF">QI031_25675</name>
</gene>
<keyword evidence="10" id="KW-1185">Reference proteome</keyword>
<dbReference type="Pfam" id="PF00668">
    <property type="entry name" value="Condensation"/>
    <property type="match status" value="4"/>
</dbReference>
<dbReference type="Proteomes" id="UP001223520">
    <property type="component" value="Chromosome"/>
</dbReference>
<name>A0AAJ6NQY5_9CYAN</name>
<protein>
    <submittedName>
        <fullName evidence="9">Amino acid adenylation domain-containing protein</fullName>
    </submittedName>
</protein>
<dbReference type="InterPro" id="IPR001031">
    <property type="entry name" value="Thioesterase"/>
</dbReference>
<dbReference type="InterPro" id="IPR010060">
    <property type="entry name" value="NRPS_synth"/>
</dbReference>
<dbReference type="InterPro" id="IPR025110">
    <property type="entry name" value="AMP-bd_C"/>
</dbReference>
<dbReference type="InterPro" id="IPR044894">
    <property type="entry name" value="TubC_N_sf"/>
</dbReference>
<dbReference type="SUPFAM" id="SSF53474">
    <property type="entry name" value="alpha/beta-Hydrolases"/>
    <property type="match status" value="1"/>
</dbReference>
<dbReference type="Gene3D" id="3.40.50.980">
    <property type="match status" value="6"/>
</dbReference>
<evidence type="ECO:0000256" key="3">
    <source>
        <dbReference type="ARBA" id="ARBA00022450"/>
    </source>
</evidence>
<dbReference type="CDD" id="cd19534">
    <property type="entry name" value="E_NRPS"/>
    <property type="match status" value="1"/>
</dbReference>
<organism evidence="9 10">
    <name type="scientific">Halotia branconii CENA392</name>
    <dbReference type="NCBI Taxonomy" id="1539056"/>
    <lineage>
        <taxon>Bacteria</taxon>
        <taxon>Bacillati</taxon>
        <taxon>Cyanobacteriota</taxon>
        <taxon>Cyanophyceae</taxon>
        <taxon>Nostocales</taxon>
        <taxon>Nodulariaceae</taxon>
        <taxon>Halotia</taxon>
    </lineage>
</organism>
<dbReference type="InterPro" id="IPR036736">
    <property type="entry name" value="ACP-like_sf"/>
</dbReference>
<evidence type="ECO:0000256" key="5">
    <source>
        <dbReference type="ARBA" id="ARBA00022598"/>
    </source>
</evidence>
<dbReference type="PROSITE" id="PS00455">
    <property type="entry name" value="AMP_BINDING"/>
    <property type="match status" value="3"/>
</dbReference>
<dbReference type="InterPro" id="IPR041464">
    <property type="entry name" value="TubC_N"/>
</dbReference>
<dbReference type="Pfam" id="PF00501">
    <property type="entry name" value="AMP-binding"/>
    <property type="match status" value="3"/>
</dbReference>
<dbReference type="InterPro" id="IPR020845">
    <property type="entry name" value="AMP-binding_CS"/>
</dbReference>
<dbReference type="Gene3D" id="3.30.300.30">
    <property type="match status" value="3"/>
</dbReference>
<accession>A0AAJ6NQY5</accession>
<dbReference type="CDD" id="cd19531">
    <property type="entry name" value="LCL_NRPS-like"/>
    <property type="match status" value="2"/>
</dbReference>
<dbReference type="SUPFAM" id="SSF56801">
    <property type="entry name" value="Acetyl-CoA synthetase-like"/>
    <property type="match status" value="3"/>
</dbReference>
<dbReference type="GO" id="GO:0031177">
    <property type="term" value="F:phosphopantetheine binding"/>
    <property type="evidence" value="ECO:0007669"/>
    <property type="project" value="InterPro"/>
</dbReference>
<evidence type="ECO:0000256" key="7">
    <source>
        <dbReference type="ARBA" id="ARBA00023194"/>
    </source>
</evidence>
<dbReference type="FunFam" id="3.40.50.980:FF:000002">
    <property type="entry name" value="Enterobactin synthetase component F"/>
    <property type="match status" value="2"/>
</dbReference>
<evidence type="ECO:0000259" key="8">
    <source>
        <dbReference type="PROSITE" id="PS50075"/>
    </source>
</evidence>
<keyword evidence="4" id="KW-0597">Phosphoprotein</keyword>
<dbReference type="FunFam" id="3.30.559.10:FF:000012">
    <property type="entry name" value="Non-ribosomal peptide synthetase"/>
    <property type="match status" value="2"/>
</dbReference>
<evidence type="ECO:0000256" key="2">
    <source>
        <dbReference type="ARBA" id="ARBA00006432"/>
    </source>
</evidence>
<dbReference type="InterPro" id="IPR023213">
    <property type="entry name" value="CAT-like_dom_sf"/>
</dbReference>
<dbReference type="InterPro" id="IPR009081">
    <property type="entry name" value="PP-bd_ACP"/>
</dbReference>
<dbReference type="Gene3D" id="3.30.559.10">
    <property type="entry name" value="Chloramphenicol acetyltransferase-like domain"/>
    <property type="match status" value="4"/>
</dbReference>
<proteinExistence type="inferred from homology"/>
<dbReference type="Gene3D" id="3.40.50.1820">
    <property type="entry name" value="alpha/beta hydrolase"/>
    <property type="match status" value="1"/>
</dbReference>
<keyword evidence="5" id="KW-0436">Ligase</keyword>
<dbReference type="Pfam" id="PF13193">
    <property type="entry name" value="AMP-binding_C"/>
    <property type="match status" value="3"/>
</dbReference>
<dbReference type="GO" id="GO:0047527">
    <property type="term" value="F:2,3-dihydroxybenzoate-serine ligase activity"/>
    <property type="evidence" value="ECO:0007669"/>
    <property type="project" value="TreeGrafter"/>
</dbReference>
<reference evidence="9 10" key="1">
    <citation type="journal article" date="2023" name="Limnol Oceanogr Lett">
        <title>Environmental adaptations by the intertidal Antarctic cyanobacterium Halotia branconii CENA392 as revealed using long-read genome sequencing.</title>
        <authorList>
            <person name="Dextro R.B."/>
            <person name="Delbaje E."/>
            <person name="Freitas P.N.N."/>
            <person name="Geraldes V."/>
            <person name="Pinto E."/>
            <person name="Long P.F."/>
            <person name="Fiore M.F."/>
        </authorList>
    </citation>
    <scope>NUCLEOTIDE SEQUENCE [LARGE SCALE GENOMIC DNA]</scope>
    <source>
        <strain evidence="9 10">CENA392</strain>
    </source>
</reference>
<dbReference type="RefSeq" id="WP_281482412.1">
    <property type="nucleotide sequence ID" value="NZ_CP124543.1"/>
</dbReference>
<dbReference type="CDD" id="cd17643">
    <property type="entry name" value="A_NRPS_Cytc1-like"/>
    <property type="match status" value="1"/>
</dbReference>
<comment type="cofactor">
    <cofactor evidence="1">
        <name>pantetheine 4'-phosphate</name>
        <dbReference type="ChEBI" id="CHEBI:47942"/>
    </cofactor>
</comment>
<dbReference type="SUPFAM" id="SSF47336">
    <property type="entry name" value="ACP-like"/>
    <property type="match status" value="3"/>
</dbReference>
<feature type="domain" description="Carrier" evidence="8">
    <location>
        <begin position="1101"/>
        <end position="1176"/>
    </location>
</feature>
<dbReference type="InterPro" id="IPR000873">
    <property type="entry name" value="AMP-dep_synth/lig_dom"/>
</dbReference>
<dbReference type="GO" id="GO:0005829">
    <property type="term" value="C:cytosol"/>
    <property type="evidence" value="ECO:0007669"/>
    <property type="project" value="TreeGrafter"/>
</dbReference>
<evidence type="ECO:0000256" key="1">
    <source>
        <dbReference type="ARBA" id="ARBA00001957"/>
    </source>
</evidence>
<keyword evidence="7" id="KW-0045">Antibiotic biosynthesis</keyword>
<dbReference type="InterPro" id="IPR001242">
    <property type="entry name" value="Condensation_dom"/>
</dbReference>
<dbReference type="FunFam" id="3.40.50.980:FF:000001">
    <property type="entry name" value="Non-ribosomal peptide synthetase"/>
    <property type="match status" value="2"/>
</dbReference>
<dbReference type="Gene3D" id="2.30.38.10">
    <property type="entry name" value="Luciferase, Domain 3"/>
    <property type="match status" value="3"/>
</dbReference>
<dbReference type="CDD" id="cd19543">
    <property type="entry name" value="DCL_NRPS"/>
    <property type="match status" value="1"/>
</dbReference>
<evidence type="ECO:0000313" key="10">
    <source>
        <dbReference type="Proteomes" id="UP001223520"/>
    </source>
</evidence>
<dbReference type="GO" id="GO:0008610">
    <property type="term" value="P:lipid biosynthetic process"/>
    <property type="evidence" value="ECO:0007669"/>
    <property type="project" value="UniProtKB-ARBA"/>
</dbReference>
<dbReference type="PANTHER" id="PTHR45527:SF14">
    <property type="entry name" value="PLIPASTATIN SYNTHASE SUBUNIT B"/>
    <property type="match status" value="1"/>
</dbReference>
<dbReference type="PROSITE" id="PS50075">
    <property type="entry name" value="CARRIER"/>
    <property type="match status" value="3"/>
</dbReference>